<dbReference type="PANTHER" id="PTHR10605">
    <property type="entry name" value="HEPARAN SULFATE SULFOTRANSFERASE"/>
    <property type="match status" value="1"/>
</dbReference>
<feature type="domain" description="Sulfotransferase" evidence="3">
    <location>
        <begin position="44"/>
        <end position="250"/>
    </location>
</feature>
<dbReference type="EC" id="2.8.2.30" evidence="4"/>
<dbReference type="SUPFAM" id="SSF52540">
    <property type="entry name" value="P-loop containing nucleoside triphosphate hydrolases"/>
    <property type="match status" value="1"/>
</dbReference>
<dbReference type="Pfam" id="PF00685">
    <property type="entry name" value="Sulfotransfer_1"/>
    <property type="match status" value="1"/>
</dbReference>
<sequence length="299" mass="36117">MAKIQSQTRKYIRHKLDKHKKLQNISTSLYLKYCSLVGPLHVLPNFMIIGFPKCGTTSLYDYLTQHPQIIPPLGKEIDFFDRLYERGVNWYRVRFPSKTQVLFKQITSNKKILTGEATPRYAFHPLALERIKQLIPDGKFIILLRNPIDRAYSHYNMNFQNGYEYRNFEDAIEHEEERILDRYQKMESTSNYYSWDFDLFGYLEQGKYAQYITKWLKLFPKENFLILQSEEFLKNPQLVYHQTLNFLDLPKWEPEKYSPAKKRDYSSPIDESFRIKLSKYFQKYNDDLYELIGKKFHWD</sequence>
<dbReference type="Proteomes" id="UP000029387">
    <property type="component" value="Unassembled WGS sequence"/>
</dbReference>
<accession>A0A087RZ88</accession>
<keyword evidence="5" id="KW-1185">Reference proteome</keyword>
<dbReference type="PANTHER" id="PTHR10605:SF56">
    <property type="entry name" value="BIFUNCTIONAL HEPARAN SULFATE N-DEACETYLASE_N-SULFOTRANSFERASE"/>
    <property type="match status" value="1"/>
</dbReference>
<comment type="caution">
    <text evidence="4">The sequence shown here is derived from an EMBL/GenBank/DDBJ whole genome shotgun (WGS) entry which is preliminary data.</text>
</comment>
<dbReference type="AlphaFoldDB" id="A0A087RZ88"/>
<dbReference type="EMBL" id="JOSZ01000014">
    <property type="protein sequence ID" value="KFM18792.1"/>
    <property type="molecule type" value="Genomic_DNA"/>
</dbReference>
<protein>
    <submittedName>
        <fullName evidence="4">Heparan sulfate-glucosamine 3-sulfotransferase 3 protein</fullName>
        <ecNumber evidence="4">2.8.2.30</ecNumber>
    </submittedName>
</protein>
<dbReference type="InterPro" id="IPR027417">
    <property type="entry name" value="P-loop_NTPase"/>
</dbReference>
<dbReference type="GO" id="GO:0008467">
    <property type="term" value="F:[heparan sulfate]-glucosamine 3-sulfotransferase activity"/>
    <property type="evidence" value="ECO:0007669"/>
    <property type="project" value="UniProtKB-EC"/>
</dbReference>
<evidence type="ECO:0000313" key="5">
    <source>
        <dbReference type="Proteomes" id="UP000029387"/>
    </source>
</evidence>
<keyword evidence="1 4" id="KW-0808">Transferase</keyword>
<evidence type="ECO:0000256" key="1">
    <source>
        <dbReference type="ARBA" id="ARBA00022679"/>
    </source>
</evidence>
<evidence type="ECO:0000313" key="4">
    <source>
        <dbReference type="EMBL" id="KFM18792.1"/>
    </source>
</evidence>
<organism evidence="4 5">
    <name type="scientific">Marine Group I thaumarchaeote SCGC AAA799-P11</name>
    <dbReference type="NCBI Taxonomy" id="1502295"/>
    <lineage>
        <taxon>Archaea</taxon>
        <taxon>Nitrososphaerota</taxon>
        <taxon>Marine Group I</taxon>
    </lineage>
</organism>
<evidence type="ECO:0000259" key="3">
    <source>
        <dbReference type="Pfam" id="PF00685"/>
    </source>
</evidence>
<dbReference type="InterPro" id="IPR037359">
    <property type="entry name" value="NST/OST"/>
</dbReference>
<proteinExistence type="predicted"/>
<name>A0A087RZ88_9ARCH</name>
<dbReference type="InterPro" id="IPR000863">
    <property type="entry name" value="Sulfotransferase_dom"/>
</dbReference>
<gene>
    <name evidence="4" type="ORF">AAA799P11_01001</name>
</gene>
<reference evidence="4 5" key="1">
    <citation type="submission" date="2014-06" db="EMBL/GenBank/DDBJ databases">
        <authorList>
            <person name="Ngugi D.K."/>
            <person name="Blom J."/>
            <person name="Alam I."/>
            <person name="Rashid M."/>
            <person name="Baalawi W."/>
            <person name="Zhang G."/>
            <person name="Hikmawan T."/>
            <person name="Guan Y."/>
            <person name="Antunes A."/>
            <person name="Siam R."/>
            <person name="El-Dorry H."/>
            <person name="Bajic V."/>
            <person name="Stingl U."/>
        </authorList>
    </citation>
    <scope>NUCLEOTIDE SEQUENCE [LARGE SCALE GENOMIC DNA]</scope>
    <source>
        <strain evidence="4">SCGC AAA799-P11</strain>
    </source>
</reference>
<evidence type="ECO:0000256" key="2">
    <source>
        <dbReference type="ARBA" id="ARBA00023180"/>
    </source>
</evidence>
<keyword evidence="2" id="KW-0325">Glycoprotein</keyword>
<dbReference type="Gene3D" id="3.40.50.300">
    <property type="entry name" value="P-loop containing nucleotide triphosphate hydrolases"/>
    <property type="match status" value="1"/>
</dbReference>